<protein>
    <recommendedName>
        <fullName evidence="11">Probable replication restart protein PriA</fullName>
    </recommendedName>
    <alternativeName>
        <fullName evidence="11">Putative ATP-dependent DNA helicase PriA</fullName>
    </alternativeName>
</protein>
<dbReference type="NCBIfam" id="TIGR00595">
    <property type="entry name" value="priA"/>
    <property type="match status" value="1"/>
</dbReference>
<keyword evidence="3 11" id="KW-0479">Metal-binding</keyword>
<evidence type="ECO:0000256" key="3">
    <source>
        <dbReference type="ARBA" id="ARBA00022723"/>
    </source>
</evidence>
<evidence type="ECO:0000259" key="12">
    <source>
        <dbReference type="Pfam" id="PF17764"/>
    </source>
</evidence>
<comment type="cofactor">
    <cofactor evidence="11">
        <name>Zn(2+)</name>
        <dbReference type="ChEBI" id="CHEBI:29105"/>
    </cofactor>
    <text evidence="11">Binds 2 zinc ions per subunit.</text>
</comment>
<evidence type="ECO:0000313" key="16">
    <source>
        <dbReference type="Proteomes" id="UP000675880"/>
    </source>
</evidence>
<comment type="similarity">
    <text evidence="11">Belongs to the helicase family. PriA subfamily.</text>
</comment>
<keyword evidence="2 11" id="KW-0235">DNA replication</keyword>
<feature type="binding site" evidence="11">
    <location>
        <position position="478"/>
    </location>
    <ligand>
        <name>Zn(2+)</name>
        <dbReference type="ChEBI" id="CHEBI:29105"/>
        <label>2</label>
    </ligand>
</feature>
<keyword evidence="10" id="KW-0413">Isomerase</keyword>
<feature type="binding site" evidence="11">
    <location>
        <position position="493"/>
    </location>
    <ligand>
        <name>Zn(2+)</name>
        <dbReference type="ChEBI" id="CHEBI:29105"/>
        <label>2</label>
    </ligand>
</feature>
<keyword evidence="1 11" id="KW-0639">Primosome</keyword>
<evidence type="ECO:0000256" key="7">
    <source>
        <dbReference type="ARBA" id="ARBA00022833"/>
    </source>
</evidence>
<dbReference type="InterPro" id="IPR042115">
    <property type="entry name" value="PriA_3primeBD_sf"/>
</dbReference>
<dbReference type="Pfam" id="PF17764">
    <property type="entry name" value="PriA_3primeBD"/>
    <property type="match status" value="1"/>
</dbReference>
<keyword evidence="6" id="KW-0347">Helicase</keyword>
<keyword evidence="4 11" id="KW-0547">Nucleotide-binding</keyword>
<dbReference type="InterPro" id="IPR041236">
    <property type="entry name" value="PriA_C"/>
</dbReference>
<feature type="binding site" evidence="11">
    <location>
        <position position="496"/>
    </location>
    <ligand>
        <name>Zn(2+)</name>
        <dbReference type="ChEBI" id="CHEBI:29105"/>
        <label>2</label>
    </ligand>
</feature>
<comment type="caution">
    <text evidence="11">As this protein does not have any detectable helicase domains, it probably does not have helicase activity.</text>
</comment>
<keyword evidence="8 11" id="KW-0067">ATP-binding</keyword>
<comment type="function">
    <text evidence="11">Initiates the restart of stalled replication forks, which reloads the replicative helicase on sites other than the origin of replication. Recognizes and binds to abandoned replication forks and remodels them to uncover a helicase loading site. Promotes assembly of the primosome at these replication forks.</text>
</comment>
<feature type="binding site" evidence="11">
    <location>
        <position position="475"/>
    </location>
    <ligand>
        <name>Zn(2+)</name>
        <dbReference type="ChEBI" id="CHEBI:29105"/>
        <label>2</label>
    </ligand>
</feature>
<evidence type="ECO:0000256" key="6">
    <source>
        <dbReference type="ARBA" id="ARBA00022806"/>
    </source>
</evidence>
<feature type="binding site" evidence="11">
    <location>
        <position position="509"/>
    </location>
    <ligand>
        <name>Zn(2+)</name>
        <dbReference type="ChEBI" id="CHEBI:29105"/>
        <label>1</label>
    </ligand>
</feature>
<dbReference type="SUPFAM" id="SSF52540">
    <property type="entry name" value="P-loop containing nucleoside triphosphate hydrolases"/>
    <property type="match status" value="1"/>
</dbReference>
<dbReference type="PANTHER" id="PTHR30580:SF0">
    <property type="entry name" value="PRIMOSOMAL PROTEIN N"/>
    <property type="match status" value="1"/>
</dbReference>
<evidence type="ECO:0000256" key="8">
    <source>
        <dbReference type="ARBA" id="ARBA00022840"/>
    </source>
</evidence>
<dbReference type="InterPro" id="IPR040498">
    <property type="entry name" value="PriA_CRR"/>
</dbReference>
<keyword evidence="5 15" id="KW-0378">Hydrolase</keyword>
<feature type="domain" description="Primosomal protein N C-terminal" evidence="13">
    <location>
        <begin position="662"/>
        <end position="783"/>
    </location>
</feature>
<feature type="domain" description="PriA DNA helicase Cys-rich region (CRR)" evidence="14">
    <location>
        <begin position="475"/>
        <end position="501"/>
    </location>
</feature>
<accession>A0ABM8QPF1</accession>
<evidence type="ECO:0000256" key="11">
    <source>
        <dbReference type="HAMAP-Rule" id="MF_00983"/>
    </source>
</evidence>
<dbReference type="InterPro" id="IPR041222">
    <property type="entry name" value="PriA_3primeBD"/>
</dbReference>
<keyword evidence="16" id="KW-1185">Reference proteome</keyword>
<dbReference type="Gene3D" id="3.40.1440.60">
    <property type="entry name" value="PriA, 3(prime) DNA-binding domain"/>
    <property type="match status" value="1"/>
</dbReference>
<dbReference type="InterPro" id="IPR027417">
    <property type="entry name" value="P-loop_NTPase"/>
</dbReference>
<dbReference type="RefSeq" id="WP_213040867.1">
    <property type="nucleotide sequence ID" value="NZ_CAJNBJ010000001.1"/>
</dbReference>
<organism evidence="15 16">
    <name type="scientific">Nitrospira defluvii</name>
    <dbReference type="NCBI Taxonomy" id="330214"/>
    <lineage>
        <taxon>Bacteria</taxon>
        <taxon>Pseudomonadati</taxon>
        <taxon>Nitrospirota</taxon>
        <taxon>Nitrospiria</taxon>
        <taxon>Nitrospirales</taxon>
        <taxon>Nitrospiraceae</taxon>
        <taxon>Nitrospira</taxon>
    </lineage>
</organism>
<evidence type="ECO:0000256" key="10">
    <source>
        <dbReference type="ARBA" id="ARBA00023235"/>
    </source>
</evidence>
<dbReference type="InterPro" id="IPR005259">
    <property type="entry name" value="PriA"/>
</dbReference>
<evidence type="ECO:0000313" key="15">
    <source>
        <dbReference type="EMBL" id="CAE6708141.1"/>
    </source>
</evidence>
<dbReference type="EMBL" id="CAJNBJ010000001">
    <property type="protein sequence ID" value="CAE6708141.1"/>
    <property type="molecule type" value="Genomic_DNA"/>
</dbReference>
<reference evidence="15 16" key="1">
    <citation type="submission" date="2021-02" db="EMBL/GenBank/DDBJ databases">
        <authorList>
            <person name="Han P."/>
        </authorList>
    </citation>
    <scope>NUCLEOTIDE SEQUENCE [LARGE SCALE GENOMIC DNA]</scope>
    <source>
        <strain evidence="15">Candidatus Nitrospira sp. ZN2</strain>
    </source>
</reference>
<comment type="caution">
    <text evidence="15">The sequence shown here is derived from an EMBL/GenBank/DDBJ whole genome shotgun (WGS) entry which is preliminary data.</text>
</comment>
<feature type="binding site" evidence="11">
    <location>
        <position position="466"/>
    </location>
    <ligand>
        <name>Zn(2+)</name>
        <dbReference type="ChEBI" id="CHEBI:29105"/>
        <label>1</label>
    </ligand>
</feature>
<dbReference type="Pfam" id="PF18319">
    <property type="entry name" value="Zn_ribbon_PriA"/>
    <property type="match status" value="1"/>
</dbReference>
<feature type="domain" description="Primosomal protein N' 3' DNA-binding" evidence="12">
    <location>
        <begin position="17"/>
        <end position="118"/>
    </location>
</feature>
<dbReference type="Proteomes" id="UP000675880">
    <property type="component" value="Unassembled WGS sequence"/>
</dbReference>
<dbReference type="Pfam" id="PF18074">
    <property type="entry name" value="PriA_C"/>
    <property type="match status" value="1"/>
</dbReference>
<keyword evidence="7 11" id="KW-0862">Zinc</keyword>
<feature type="binding site" evidence="11">
    <location>
        <position position="506"/>
    </location>
    <ligand>
        <name>Zn(2+)</name>
        <dbReference type="ChEBI" id="CHEBI:29105"/>
        <label>1</label>
    </ligand>
</feature>
<dbReference type="PANTHER" id="PTHR30580">
    <property type="entry name" value="PRIMOSOMAL PROTEIN N"/>
    <property type="match status" value="1"/>
</dbReference>
<comment type="subunit">
    <text evidence="11">Component of the replication restart primosome.</text>
</comment>
<evidence type="ECO:0000256" key="5">
    <source>
        <dbReference type="ARBA" id="ARBA00022801"/>
    </source>
</evidence>
<evidence type="ECO:0000256" key="2">
    <source>
        <dbReference type="ARBA" id="ARBA00022705"/>
    </source>
</evidence>
<sequence>MRNQPVQAAAPLPGYVDVVLPRRLDRSFTYIVPTELRGQIVIGQSVIVPFGTQDLQGVVIALHHRPPSGAPEAGLKSLRSCGETSLDHVLTPAQVELSRWVAERYAAPWGQCIKLVLPPVEQPRRLQARYLPTAHGLADLSTHSGVGEDEMRLLARLRRRPKGIMERTLLQGDTSSSVTALRALVRKGLVVRSDAAVAPTGTRRGKKLVLTTGLSLPMEEAGEASPPLSAEAQSWLMVIDKQVAADGYSALLLEGERATRHWCLVQAAQATLRRGRRVLVVTGDVENAGRLAGVFAAVGEQAMLLHSGLSVKEREAAWQAARVASATIVIGTRMAVFAPIDRLGLVWVEGEDDTSLKEEQVPRYHARDVAQERARRDRAVLVLASNHPSLESWLAVRQGLMMACVYRNPTQGPKIQVIDLKAYGRDSSAGTVLTPPLCEGIRDALQQRLLVVLFLNRKGFASVLHCGDCGAMPQCDVCSVALTFFRHRSQVRCHFCGRAKPVPDHCPRCRSLKLEPVGSGTERIEEAVRRMFPLARVGRVDGETIRRPADARAVRRLLDAGELDIVIGTQMLFRLALQAKAAFVAVPDADAGLHIPDFRSAERMYHGLVDAADLALPATAGGRLLVQTRLPDHHAILALASGKEELFVAQEQAFRQLLQYPPWTSLIRLDVSGTAEPSVARAAHRWVALLRGQVFSAQGAPISGGHGVPQPAGFAGVAGESRQPLILGPSPAPHAMVRGRYCYQILVKADSSEGGRAAVLRTREELERESRQGALRFEIDVDPVSMT</sequence>
<proteinExistence type="inferred from homology"/>
<evidence type="ECO:0000259" key="14">
    <source>
        <dbReference type="Pfam" id="PF18319"/>
    </source>
</evidence>
<dbReference type="Gene3D" id="3.40.50.300">
    <property type="entry name" value="P-loop containing nucleotide triphosphate hydrolases"/>
    <property type="match status" value="1"/>
</dbReference>
<evidence type="ECO:0000256" key="1">
    <source>
        <dbReference type="ARBA" id="ARBA00022515"/>
    </source>
</evidence>
<evidence type="ECO:0000259" key="13">
    <source>
        <dbReference type="Pfam" id="PF18074"/>
    </source>
</evidence>
<dbReference type="HAMAP" id="MF_00983">
    <property type="entry name" value="PriA"/>
    <property type="match status" value="1"/>
</dbReference>
<name>A0ABM8QPF1_9BACT</name>
<evidence type="ECO:0000256" key="9">
    <source>
        <dbReference type="ARBA" id="ARBA00023125"/>
    </source>
</evidence>
<dbReference type="GO" id="GO:0016787">
    <property type="term" value="F:hydrolase activity"/>
    <property type="evidence" value="ECO:0007669"/>
    <property type="project" value="UniProtKB-KW"/>
</dbReference>
<gene>
    <name evidence="11 15" type="primary">priA</name>
    <name evidence="15" type="ORF">NSPZN2_11080</name>
</gene>
<keyword evidence="9 11" id="KW-0238">DNA-binding</keyword>
<feature type="binding site" evidence="11">
    <location>
        <position position="469"/>
    </location>
    <ligand>
        <name>Zn(2+)</name>
        <dbReference type="ChEBI" id="CHEBI:29105"/>
        <label>1</label>
    </ligand>
</feature>
<evidence type="ECO:0000256" key="4">
    <source>
        <dbReference type="ARBA" id="ARBA00022741"/>
    </source>
</evidence>